<evidence type="ECO:0000256" key="6">
    <source>
        <dbReference type="SAM" id="SignalP"/>
    </source>
</evidence>
<organism evidence="7 9">
    <name type="scientific">Roseovarius indicus</name>
    <dbReference type="NCBI Taxonomy" id="540747"/>
    <lineage>
        <taxon>Bacteria</taxon>
        <taxon>Pseudomonadati</taxon>
        <taxon>Pseudomonadota</taxon>
        <taxon>Alphaproteobacteria</taxon>
        <taxon>Rhodobacterales</taxon>
        <taxon>Roseobacteraceae</taxon>
        <taxon>Roseovarius</taxon>
    </lineage>
</organism>
<sequence length="199" mass="20815">MTFRQLVLGGAAIASLSAAAFAHSGATGVVKERMDAMKSMGDAIKRIQPMMSGETGYDEAAVREAAQAIAAEAGKAMTGKFPEGSNEHPSETLPRTWEEWDRFTALATQLETAAQGLALASGNVLHGAGHMMSGQSGMMGGNMMGDSSGMMGNGMMMSDGAMPQGMTAEQIGQMPADGAFMMVTQTCSACHDRYRQDDD</sequence>
<protein>
    <submittedName>
        <fullName evidence="7 8">Cytochrome C</fullName>
    </submittedName>
</protein>
<evidence type="ECO:0000256" key="1">
    <source>
        <dbReference type="ARBA" id="ARBA00022448"/>
    </source>
</evidence>
<dbReference type="GO" id="GO:0005506">
    <property type="term" value="F:iron ion binding"/>
    <property type="evidence" value="ECO:0007669"/>
    <property type="project" value="InterPro"/>
</dbReference>
<dbReference type="AlphaFoldDB" id="A0A0T5NQM4"/>
<dbReference type="OrthoDB" id="8115790at2"/>
<dbReference type="GO" id="GO:0020037">
    <property type="term" value="F:heme binding"/>
    <property type="evidence" value="ECO:0007669"/>
    <property type="project" value="InterPro"/>
</dbReference>
<evidence type="ECO:0000256" key="3">
    <source>
        <dbReference type="ARBA" id="ARBA00022723"/>
    </source>
</evidence>
<dbReference type="STRING" id="540747.SAMN04488031_1424"/>
<dbReference type="Pfam" id="PF01322">
    <property type="entry name" value="Cytochrom_C_2"/>
    <property type="match status" value="1"/>
</dbReference>
<dbReference type="Gene3D" id="1.20.120.10">
    <property type="entry name" value="Cytochrome c/b562"/>
    <property type="match status" value="1"/>
</dbReference>
<dbReference type="InterPro" id="IPR002321">
    <property type="entry name" value="Cyt_c_II"/>
</dbReference>
<evidence type="ECO:0000313" key="7">
    <source>
        <dbReference type="EMBL" id="KRS10998.1"/>
    </source>
</evidence>
<keyword evidence="9" id="KW-1185">Reference proteome</keyword>
<dbReference type="PATRIC" id="fig|540747.5.peg.5502"/>
<gene>
    <name evidence="8" type="primary">cycA_2</name>
    <name evidence="8" type="ORF">RIdsm_01546</name>
    <name evidence="7" type="ORF">XM52_28885</name>
</gene>
<dbReference type="SUPFAM" id="SSF47175">
    <property type="entry name" value="Cytochromes"/>
    <property type="match status" value="1"/>
</dbReference>
<feature type="chain" id="PRO_5010437247" evidence="6">
    <location>
        <begin position="23"/>
        <end position="199"/>
    </location>
</feature>
<proteinExistence type="predicted"/>
<dbReference type="InterPro" id="IPR010980">
    <property type="entry name" value="Cyt_c/b562"/>
</dbReference>
<keyword evidence="3" id="KW-0479">Metal-binding</keyword>
<dbReference type="EMBL" id="LAXI01000064">
    <property type="protein sequence ID" value="KRS10998.1"/>
    <property type="molecule type" value="Genomic_DNA"/>
</dbReference>
<dbReference type="RefSeq" id="WP_057822041.1">
    <property type="nucleotide sequence ID" value="NZ_CP031598.1"/>
</dbReference>
<name>A0A0T5NQM4_9RHOB</name>
<dbReference type="GO" id="GO:0009055">
    <property type="term" value="F:electron transfer activity"/>
    <property type="evidence" value="ECO:0007669"/>
    <property type="project" value="InterPro"/>
</dbReference>
<reference evidence="8 10" key="2">
    <citation type="submission" date="2018-08" db="EMBL/GenBank/DDBJ databases">
        <title>Genetic Globetrotter - A new plasmid hitch-hiking vast phylogenetic and geographic distances.</title>
        <authorList>
            <person name="Vollmers J."/>
            <person name="Petersen J."/>
        </authorList>
    </citation>
    <scope>NUCLEOTIDE SEQUENCE [LARGE SCALE GENOMIC DNA]</scope>
    <source>
        <strain evidence="8 10">DSM 26383</strain>
    </source>
</reference>
<dbReference type="InterPro" id="IPR012127">
    <property type="entry name" value="Cyt_c_prime"/>
</dbReference>
<reference evidence="7 9" key="1">
    <citation type="submission" date="2015-04" db="EMBL/GenBank/DDBJ databases">
        <title>The draft genome sequence of Roseovarius indicus B108T.</title>
        <authorList>
            <person name="Li G."/>
            <person name="Lai Q."/>
            <person name="Shao Z."/>
            <person name="Yan P."/>
        </authorList>
    </citation>
    <scope>NUCLEOTIDE SEQUENCE [LARGE SCALE GENOMIC DNA]</scope>
    <source>
        <strain evidence="7 9">B108</strain>
    </source>
</reference>
<dbReference type="PROSITE" id="PS51009">
    <property type="entry name" value="CYTCII"/>
    <property type="match status" value="1"/>
</dbReference>
<dbReference type="Proteomes" id="UP000325785">
    <property type="component" value="Chromosome"/>
</dbReference>
<feature type="signal peptide" evidence="6">
    <location>
        <begin position="1"/>
        <end position="22"/>
    </location>
</feature>
<keyword evidence="4" id="KW-0249">Electron transport</keyword>
<accession>A0A0T5NQM4</accession>
<dbReference type="GO" id="GO:0022900">
    <property type="term" value="P:electron transport chain"/>
    <property type="evidence" value="ECO:0007669"/>
    <property type="project" value="InterPro"/>
</dbReference>
<dbReference type="EMBL" id="CP031598">
    <property type="protein sequence ID" value="QEW25757.1"/>
    <property type="molecule type" value="Genomic_DNA"/>
</dbReference>
<evidence type="ECO:0000313" key="10">
    <source>
        <dbReference type="Proteomes" id="UP000325785"/>
    </source>
</evidence>
<evidence type="ECO:0000256" key="2">
    <source>
        <dbReference type="ARBA" id="ARBA00022617"/>
    </source>
</evidence>
<keyword evidence="2" id="KW-0349">Heme</keyword>
<evidence type="ECO:0000256" key="5">
    <source>
        <dbReference type="ARBA" id="ARBA00023004"/>
    </source>
</evidence>
<dbReference type="KEGG" id="rid:RIdsm_01546"/>
<evidence type="ECO:0000313" key="8">
    <source>
        <dbReference type="EMBL" id="QEW25757.1"/>
    </source>
</evidence>
<keyword evidence="5" id="KW-0408">Iron</keyword>
<keyword evidence="1" id="KW-0813">Transport</keyword>
<keyword evidence="6" id="KW-0732">Signal</keyword>
<dbReference type="GO" id="GO:0042597">
    <property type="term" value="C:periplasmic space"/>
    <property type="evidence" value="ECO:0007669"/>
    <property type="project" value="InterPro"/>
</dbReference>
<evidence type="ECO:0000256" key="4">
    <source>
        <dbReference type="ARBA" id="ARBA00022982"/>
    </source>
</evidence>
<dbReference type="Proteomes" id="UP000051401">
    <property type="component" value="Unassembled WGS sequence"/>
</dbReference>
<evidence type="ECO:0000313" key="9">
    <source>
        <dbReference type="Proteomes" id="UP000051401"/>
    </source>
</evidence>
<dbReference type="PIRSF" id="PIRSF000027">
    <property type="entry name" value="Cytc_c_prime"/>
    <property type="match status" value="1"/>
</dbReference>